<organism evidence="1 2">
    <name type="scientific">Clonostachys rosea f. rosea IK726</name>
    <dbReference type="NCBI Taxonomy" id="1349383"/>
    <lineage>
        <taxon>Eukaryota</taxon>
        <taxon>Fungi</taxon>
        <taxon>Dikarya</taxon>
        <taxon>Ascomycota</taxon>
        <taxon>Pezizomycotina</taxon>
        <taxon>Sordariomycetes</taxon>
        <taxon>Hypocreomycetidae</taxon>
        <taxon>Hypocreales</taxon>
        <taxon>Bionectriaceae</taxon>
        <taxon>Clonostachys</taxon>
    </lineage>
</organism>
<gene>
    <name evidence="1" type="ORF">CRV2_00001941</name>
</gene>
<protein>
    <submittedName>
        <fullName evidence="1">Uncharacterized protein</fullName>
    </submittedName>
</protein>
<reference evidence="1" key="2">
    <citation type="submission" date="2021-10" db="EMBL/GenBank/DDBJ databases">
        <authorList>
            <person name="Piombo E."/>
        </authorList>
    </citation>
    <scope>NUCLEOTIDE SEQUENCE</scope>
</reference>
<evidence type="ECO:0000313" key="2">
    <source>
        <dbReference type="Proteomes" id="UP000836387"/>
    </source>
</evidence>
<comment type="caution">
    <text evidence="1">The sequence shown here is derived from an EMBL/GenBank/DDBJ whole genome shotgun (WGS) entry which is preliminary data.</text>
</comment>
<dbReference type="EMBL" id="CADEHS020000005">
    <property type="protein sequence ID" value="CAG9940526.1"/>
    <property type="molecule type" value="Genomic_DNA"/>
</dbReference>
<evidence type="ECO:0000313" key="1">
    <source>
        <dbReference type="EMBL" id="CAG9940526.1"/>
    </source>
</evidence>
<keyword evidence="2" id="KW-1185">Reference proteome</keyword>
<name>A0ACA9TI03_BIOOC</name>
<reference evidence="1" key="1">
    <citation type="submission" date="2020-04" db="EMBL/GenBank/DDBJ databases">
        <authorList>
            <person name="Broberg M."/>
        </authorList>
    </citation>
    <scope>NUCLEOTIDE SEQUENCE</scope>
</reference>
<accession>A0ACA9TI03</accession>
<sequence>MSNHIQDSWVKHLRKSEAAARRITCPECKAELDSNLEDFKAHVRDNVSEHGNLTGDAAIADAFKRISLRSTKSADQPSNKLSKKRPSGPAALESVDHRDTSMSNERGNKKVCSPTSSDHQHASPNSKHPVNRSRARPNDFDRYGSGARPAGRLFNPEQDSTGAGRQPKGIFHASKASQQQREHQQKRQLETRGRQQPPPPLKAEAQDNGSTNLVNSPHTSITPQPETKPISHEQLVAEVKGIYAGLVMIETKCIEVDNSQSTSPEQKLTKDQWQALIALHRTLLHEHHDFFLASQHPAANAALRRLASKYAMPARMWRHGIHSFLELLRRRLPDSYEYMLTFIYLAYAMMALLYETVPNFEDTWVECLGDLARYRMAIEDNDLKDRETWTGVARQWYSFASEKAPSTGRLYHHLAILARPNAIQQLYFYTKSLCVIIPFHSARESIMTLFDPVLTAGAAARLPAIDAAFVRVHGIFFSKKNKELLDPSIDEYCTLLDPYIGKVTKKFLEVGQNKHRGTITDFILATIPGSPYVALSWATDWIISPPSEEQDTPGSDGAGSSAGADEAVPDEMFPKARDFAMKIYKIVALRFGDPNTLPFLHTFLAFMWHISKFPTAMTHLEREFPWQLTATMLNQTFQSCGFEARMESEEFPGALKNDTPRPLPEDFAMRSLVYTEDYLPSQWFKDSKVEEDEKQFELASMVDQRKERLLWLGRRIASTGRWLTWNDLSRRFGVADEWVDLEDAASTFSAFGERNEYS</sequence>
<proteinExistence type="predicted"/>
<dbReference type="Proteomes" id="UP000836387">
    <property type="component" value="Unassembled WGS sequence"/>
</dbReference>